<keyword evidence="3" id="KW-0805">Transcription regulation</keyword>
<dbReference type="InterPro" id="IPR001138">
    <property type="entry name" value="Zn2Cys6_DnaBD"/>
</dbReference>
<keyword evidence="4" id="KW-0238">DNA-binding</keyword>
<name>A0A2B7XQC4_9EURO</name>
<organism evidence="10 11">
    <name type="scientific">Helicocarpus griseus UAMH5409</name>
    <dbReference type="NCBI Taxonomy" id="1447875"/>
    <lineage>
        <taxon>Eukaryota</taxon>
        <taxon>Fungi</taxon>
        <taxon>Dikarya</taxon>
        <taxon>Ascomycota</taxon>
        <taxon>Pezizomycotina</taxon>
        <taxon>Eurotiomycetes</taxon>
        <taxon>Eurotiomycetidae</taxon>
        <taxon>Onygenales</taxon>
        <taxon>Ajellomycetaceae</taxon>
        <taxon>Helicocarpus</taxon>
    </lineage>
</organism>
<dbReference type="PANTHER" id="PTHR31845:SF39">
    <property type="entry name" value="TRANSCRIPTION FACTOR PBCR-RELATED"/>
    <property type="match status" value="1"/>
</dbReference>
<feature type="compositionally biased region" description="Basic and acidic residues" evidence="8">
    <location>
        <begin position="738"/>
        <end position="752"/>
    </location>
</feature>
<dbReference type="GO" id="GO:0000981">
    <property type="term" value="F:DNA-binding transcription factor activity, RNA polymerase II-specific"/>
    <property type="evidence" value="ECO:0007669"/>
    <property type="project" value="InterPro"/>
</dbReference>
<keyword evidence="2" id="KW-0479">Metal-binding</keyword>
<accession>A0A2B7XQC4</accession>
<comment type="caution">
    <text evidence="10">The sequence shown here is derived from an EMBL/GenBank/DDBJ whole genome shotgun (WGS) entry which is preliminary data.</text>
</comment>
<evidence type="ECO:0000256" key="8">
    <source>
        <dbReference type="SAM" id="MobiDB-lite"/>
    </source>
</evidence>
<dbReference type="Proteomes" id="UP000223968">
    <property type="component" value="Unassembled WGS sequence"/>
</dbReference>
<reference evidence="10 11" key="1">
    <citation type="submission" date="2017-10" db="EMBL/GenBank/DDBJ databases">
        <title>Comparative genomics in systemic dimorphic fungi from Ajellomycetaceae.</title>
        <authorList>
            <person name="Munoz J.F."/>
            <person name="Mcewen J.G."/>
            <person name="Clay O.K."/>
            <person name="Cuomo C.A."/>
        </authorList>
    </citation>
    <scope>NUCLEOTIDE SEQUENCE [LARGE SCALE GENOMIC DNA]</scope>
    <source>
        <strain evidence="10 11">UAMH5409</strain>
    </source>
</reference>
<evidence type="ECO:0000256" key="4">
    <source>
        <dbReference type="ARBA" id="ARBA00023125"/>
    </source>
</evidence>
<evidence type="ECO:0000313" key="10">
    <source>
        <dbReference type="EMBL" id="PGH11170.1"/>
    </source>
</evidence>
<evidence type="ECO:0000259" key="9">
    <source>
        <dbReference type="PROSITE" id="PS50048"/>
    </source>
</evidence>
<dbReference type="PANTHER" id="PTHR31845">
    <property type="entry name" value="FINGER DOMAIN PROTEIN, PUTATIVE-RELATED"/>
    <property type="match status" value="1"/>
</dbReference>
<dbReference type="InterPro" id="IPR051089">
    <property type="entry name" value="prtT"/>
</dbReference>
<dbReference type="GO" id="GO:0006351">
    <property type="term" value="P:DNA-templated transcription"/>
    <property type="evidence" value="ECO:0007669"/>
    <property type="project" value="InterPro"/>
</dbReference>
<evidence type="ECO:0000256" key="6">
    <source>
        <dbReference type="ARBA" id="ARBA00023242"/>
    </source>
</evidence>
<protein>
    <recommendedName>
        <fullName evidence="9">Zn(2)-C6 fungal-type domain-containing protein</fullName>
    </recommendedName>
</protein>
<evidence type="ECO:0000256" key="3">
    <source>
        <dbReference type="ARBA" id="ARBA00023015"/>
    </source>
</evidence>
<keyword evidence="7" id="KW-0175">Coiled coil</keyword>
<dbReference type="Gene3D" id="4.10.240.10">
    <property type="entry name" value="Zn(2)-C6 fungal-type DNA-binding domain"/>
    <property type="match status" value="1"/>
</dbReference>
<keyword evidence="11" id="KW-1185">Reference proteome</keyword>
<dbReference type="OrthoDB" id="8062037at2759"/>
<feature type="compositionally biased region" description="Polar residues" evidence="8">
    <location>
        <begin position="776"/>
        <end position="790"/>
    </location>
</feature>
<dbReference type="SMART" id="SM00066">
    <property type="entry name" value="GAL4"/>
    <property type="match status" value="1"/>
</dbReference>
<keyword evidence="6" id="KW-0539">Nucleus</keyword>
<evidence type="ECO:0000313" key="11">
    <source>
        <dbReference type="Proteomes" id="UP000223968"/>
    </source>
</evidence>
<gene>
    <name evidence="10" type="ORF">AJ79_05012</name>
</gene>
<feature type="compositionally biased region" description="Low complexity" evidence="8">
    <location>
        <begin position="793"/>
        <end position="805"/>
    </location>
</feature>
<dbReference type="CDD" id="cd12148">
    <property type="entry name" value="fungal_TF_MHR"/>
    <property type="match status" value="1"/>
</dbReference>
<dbReference type="AlphaFoldDB" id="A0A2B7XQC4"/>
<feature type="compositionally biased region" description="Pro residues" evidence="8">
    <location>
        <begin position="811"/>
        <end position="826"/>
    </location>
</feature>
<dbReference type="GO" id="GO:0008270">
    <property type="term" value="F:zinc ion binding"/>
    <property type="evidence" value="ECO:0007669"/>
    <property type="project" value="InterPro"/>
</dbReference>
<keyword evidence="5" id="KW-0804">Transcription</keyword>
<feature type="compositionally biased region" description="Low complexity" evidence="8">
    <location>
        <begin position="11"/>
        <end position="47"/>
    </location>
</feature>
<dbReference type="PROSITE" id="PS50048">
    <property type="entry name" value="ZN2_CY6_FUNGAL_2"/>
    <property type="match status" value="1"/>
</dbReference>
<evidence type="ECO:0000256" key="2">
    <source>
        <dbReference type="ARBA" id="ARBA00022723"/>
    </source>
</evidence>
<dbReference type="EMBL" id="PDNB01000076">
    <property type="protein sequence ID" value="PGH11170.1"/>
    <property type="molecule type" value="Genomic_DNA"/>
</dbReference>
<dbReference type="InterPro" id="IPR036864">
    <property type="entry name" value="Zn2-C6_fun-type_DNA-bd_sf"/>
</dbReference>
<sequence>MDADPRVVPRHSAPSSSSTTTPTPTSSDHLTPHSQTHQQQNNSSNSYYHDDSPHSPHSATATGAAAALGSGTTTTTDAYNNNITNAHPDPLADLKRPRACEACRALKVRCDPDTSTNGSNGEGGSCRRCAKAGRRCVVTVPTRKRQKRADGRVAELERKIDALTASLMASKGRGTDGGGQLAIGSGLQQGASSTSLAGSKRYASGEYKARLGGTAGLAPLPARGRSPMTADGSMALEDDNGDLNNNNESESVQRPWPPFQPALDRGPKAHYDYEYTDVIDREIVDTETALKAFNRYVDEIAPQAPFVVFPPATTMAEVRRTKPVLFLAILSISVGVFQRDLPVILLNEVYRIYADQVIIKGTKSLELVQAIVVSTIWYAPPDHYEELKFFQLIHIAAAMGMDLGMNRRTKSKSKSMGMWREIMGKKAVMLDPDAPETRRAWLGCYFMSVNAAMSLRRPLLTRWQPYIDECLEILQTSPEKLPSDAVVIQWVKLAHIGEEILFQFSMDDPATNVDITDPKIQYALKGFERRLEEWRKEVPSECYSPTMHHYELVLNIYMHEIGMHADHNIDDFKPPFINGLNSETSVDLGTPAHVDALTTCLTSIHAAINTFASIDHSTLQCLPTIHYVRTAYASVALIKLFTATSHPSTRLGRVFNLTDFKIEDYLGKLIQHMKVPGESGGGRVAGRFALMLEMLKSWFVKRKEGKPITSGAAAAGGLTKFLQPKDIRSYMPPEPAGEEAKAKGGARQEVRGLSDNADSSPLHLLSQVAMDRPETHASTQSYSQNLQPRHQQSDQSIIQPSSNPQTASSLPLPPATPMTANPIPPTEPWSAYGPSILGMGVFPAATSNQFLPSSQYIPVTAAQAVSGPGHGQPQVFENDVQNSTEMEGFMLDPDLQLAFQQQEELAALGNMWDDIFFPFPMDGGGVGF</sequence>
<feature type="domain" description="Zn(2)-C6 fungal-type" evidence="9">
    <location>
        <begin position="99"/>
        <end position="138"/>
    </location>
</feature>
<dbReference type="STRING" id="1447875.A0A2B7XQC4"/>
<dbReference type="SUPFAM" id="SSF57701">
    <property type="entry name" value="Zn2/Cys6 DNA-binding domain"/>
    <property type="match status" value="1"/>
</dbReference>
<feature type="region of interest" description="Disordered" evidence="8">
    <location>
        <begin position="724"/>
        <end position="760"/>
    </location>
</feature>
<feature type="coiled-coil region" evidence="7">
    <location>
        <begin position="146"/>
        <end position="173"/>
    </location>
</feature>
<comment type="subcellular location">
    <subcellularLocation>
        <location evidence="1">Nucleus</location>
    </subcellularLocation>
</comment>
<feature type="compositionally biased region" description="Low complexity" evidence="8">
    <location>
        <begin position="59"/>
        <end position="69"/>
    </location>
</feature>
<dbReference type="InterPro" id="IPR007219">
    <property type="entry name" value="XnlR_reg_dom"/>
</dbReference>
<evidence type="ECO:0000256" key="7">
    <source>
        <dbReference type="SAM" id="Coils"/>
    </source>
</evidence>
<feature type="region of interest" description="Disordered" evidence="8">
    <location>
        <begin position="213"/>
        <end position="263"/>
    </location>
</feature>
<dbReference type="GO" id="GO:0005634">
    <property type="term" value="C:nucleus"/>
    <property type="evidence" value="ECO:0007669"/>
    <property type="project" value="UniProtKB-SubCell"/>
</dbReference>
<evidence type="ECO:0000256" key="1">
    <source>
        <dbReference type="ARBA" id="ARBA00004123"/>
    </source>
</evidence>
<feature type="region of interest" description="Disordered" evidence="8">
    <location>
        <begin position="1"/>
        <end position="69"/>
    </location>
</feature>
<dbReference type="Pfam" id="PF04082">
    <property type="entry name" value="Fungal_trans"/>
    <property type="match status" value="1"/>
</dbReference>
<proteinExistence type="predicted"/>
<feature type="region of interest" description="Disordered" evidence="8">
    <location>
        <begin position="772"/>
        <end position="826"/>
    </location>
</feature>
<dbReference type="CDD" id="cd00067">
    <property type="entry name" value="GAL4"/>
    <property type="match status" value="1"/>
</dbReference>
<dbReference type="GO" id="GO:0000976">
    <property type="term" value="F:transcription cis-regulatory region binding"/>
    <property type="evidence" value="ECO:0007669"/>
    <property type="project" value="TreeGrafter"/>
</dbReference>
<dbReference type="Pfam" id="PF00172">
    <property type="entry name" value="Zn_clus"/>
    <property type="match status" value="1"/>
</dbReference>
<evidence type="ECO:0000256" key="5">
    <source>
        <dbReference type="ARBA" id="ARBA00023163"/>
    </source>
</evidence>